<name>A0ABX0IY90_9FLAO</name>
<evidence type="ECO:0000313" key="2">
    <source>
        <dbReference type="Proteomes" id="UP000817854"/>
    </source>
</evidence>
<comment type="caution">
    <text evidence="1">The sequence shown here is derived from an EMBL/GenBank/DDBJ whole genome shotgun (WGS) entry which is preliminary data.</text>
</comment>
<reference evidence="1 2" key="2">
    <citation type="submission" date="2019-05" db="EMBL/GenBank/DDBJ databases">
        <authorList>
            <person name="Lianzixin W."/>
        </authorList>
    </citation>
    <scope>NUCLEOTIDE SEQUENCE [LARGE SCALE GENOMIC DNA]</scope>
    <source>
        <strain evidence="1 2">EC11</strain>
    </source>
</reference>
<sequence>MRFLKKKGTIYDLILIDQYVDRSLLNYLSERNNEVSNRTNFICLDNNFGTLYQDDLKIYKLHFNGQIESINIDDYYIQSNELIHSDFSEISLNNTPKIVNKIITKERVYVTKNNTIIDVLFIYNIACSQIIKVLE</sequence>
<protein>
    <submittedName>
        <fullName evidence="1">Uncharacterized protein</fullName>
    </submittedName>
</protein>
<dbReference type="EMBL" id="VEVQ02000025">
    <property type="protein sequence ID" value="NHN28111.1"/>
    <property type="molecule type" value="Genomic_DNA"/>
</dbReference>
<dbReference type="Proteomes" id="UP000817854">
    <property type="component" value="Unassembled WGS sequence"/>
</dbReference>
<reference evidence="1 2" key="3">
    <citation type="submission" date="2020-02" db="EMBL/GenBank/DDBJ databases">
        <title>Flavobacterium profundi sp. nov., isolated from a deep-sea seamount.</title>
        <authorList>
            <person name="Zhang D.-C."/>
        </authorList>
    </citation>
    <scope>NUCLEOTIDE SEQUENCE [LARGE SCALE GENOMIC DNA]</scope>
    <source>
        <strain evidence="1 2">EC11</strain>
    </source>
</reference>
<gene>
    <name evidence="1" type="ORF">FIA58_020730</name>
</gene>
<dbReference type="RefSeq" id="WP_140964612.1">
    <property type="nucleotide sequence ID" value="NZ_VEVQ02000025.1"/>
</dbReference>
<accession>A0ABX0IY90</accession>
<evidence type="ECO:0000313" key="1">
    <source>
        <dbReference type="EMBL" id="NHN28111.1"/>
    </source>
</evidence>
<organism evidence="1 2">
    <name type="scientific">Flavobacterium jejuense</name>
    <dbReference type="NCBI Taxonomy" id="1544455"/>
    <lineage>
        <taxon>Bacteria</taxon>
        <taxon>Pseudomonadati</taxon>
        <taxon>Bacteroidota</taxon>
        <taxon>Flavobacteriia</taxon>
        <taxon>Flavobacteriales</taxon>
        <taxon>Flavobacteriaceae</taxon>
        <taxon>Flavobacterium</taxon>
    </lineage>
</organism>
<keyword evidence="2" id="KW-1185">Reference proteome</keyword>
<proteinExistence type="predicted"/>
<reference evidence="2" key="1">
    <citation type="submission" date="2019-05" db="EMBL/GenBank/DDBJ databases">
        <title>Flavobacterium profundi sp. nov., isolated from a deep-sea seamount.</title>
        <authorList>
            <person name="Zhang D.-C."/>
        </authorList>
    </citation>
    <scope>NUCLEOTIDE SEQUENCE [LARGE SCALE GENOMIC DNA]</scope>
    <source>
        <strain evidence="2">EC11</strain>
    </source>
</reference>